<keyword evidence="3" id="KW-1185">Reference proteome</keyword>
<dbReference type="Proteomes" id="UP000441333">
    <property type="component" value="Unassembled WGS sequence"/>
</dbReference>
<dbReference type="PANTHER" id="PTHR45947">
    <property type="entry name" value="SULFOQUINOVOSYL TRANSFERASE SQD2"/>
    <property type="match status" value="1"/>
</dbReference>
<dbReference type="InterPro" id="IPR001296">
    <property type="entry name" value="Glyco_trans_1"/>
</dbReference>
<reference evidence="2 3" key="1">
    <citation type="submission" date="2019-09" db="EMBL/GenBank/DDBJ databases">
        <authorList>
            <person name="Cao W.R."/>
        </authorList>
    </citation>
    <scope>NUCLEOTIDE SEQUENCE [LARGE SCALE GENOMIC DNA]</scope>
    <source>
        <strain evidence="2 3">B1N29</strain>
    </source>
</reference>
<feature type="domain" description="Glycosyl transferase family 1" evidence="1">
    <location>
        <begin position="166"/>
        <end position="310"/>
    </location>
</feature>
<evidence type="ECO:0000259" key="1">
    <source>
        <dbReference type="Pfam" id="PF00534"/>
    </source>
</evidence>
<protein>
    <submittedName>
        <fullName evidence="2">Glycosyltransferase</fullName>
    </submittedName>
</protein>
<dbReference type="Gene3D" id="3.40.50.2000">
    <property type="entry name" value="Glycogen Phosphorylase B"/>
    <property type="match status" value="1"/>
</dbReference>
<dbReference type="GO" id="GO:0016757">
    <property type="term" value="F:glycosyltransferase activity"/>
    <property type="evidence" value="ECO:0007669"/>
    <property type="project" value="InterPro"/>
</dbReference>
<accession>A0A6N6MDQ5</accession>
<dbReference type="EMBL" id="WAAT01000044">
    <property type="protein sequence ID" value="KAB1067854.1"/>
    <property type="molecule type" value="Genomic_DNA"/>
</dbReference>
<dbReference type="RefSeq" id="WP_150939225.1">
    <property type="nucleotide sequence ID" value="NZ_WAAT01000044.1"/>
</dbReference>
<comment type="caution">
    <text evidence="2">The sequence shown here is derived from an EMBL/GenBank/DDBJ whole genome shotgun (WGS) entry which is preliminary data.</text>
</comment>
<evidence type="ECO:0000313" key="3">
    <source>
        <dbReference type="Proteomes" id="UP000441333"/>
    </source>
</evidence>
<dbReference type="PANTHER" id="PTHR45947:SF3">
    <property type="entry name" value="SULFOQUINOVOSYL TRANSFERASE SQD2"/>
    <property type="match status" value="1"/>
</dbReference>
<evidence type="ECO:0000313" key="2">
    <source>
        <dbReference type="EMBL" id="KAB1067854.1"/>
    </source>
</evidence>
<organism evidence="2 3">
    <name type="scientific">Pseudotamlana haliotis</name>
    <dbReference type="NCBI Taxonomy" id="2614804"/>
    <lineage>
        <taxon>Bacteria</taxon>
        <taxon>Pseudomonadati</taxon>
        <taxon>Bacteroidota</taxon>
        <taxon>Flavobacteriia</taxon>
        <taxon>Flavobacteriales</taxon>
        <taxon>Flavobacteriaceae</taxon>
        <taxon>Pseudotamlana</taxon>
    </lineage>
</organism>
<dbReference type="SUPFAM" id="SSF53756">
    <property type="entry name" value="UDP-Glycosyltransferase/glycogen phosphorylase"/>
    <property type="match status" value="1"/>
</dbReference>
<dbReference type="Pfam" id="PF00534">
    <property type="entry name" value="Glycos_transf_1"/>
    <property type="match status" value="1"/>
</dbReference>
<keyword evidence="2" id="KW-0808">Transferase</keyword>
<dbReference type="AlphaFoldDB" id="A0A6N6MDQ5"/>
<dbReference type="CDD" id="cd03801">
    <property type="entry name" value="GT4_PimA-like"/>
    <property type="match status" value="1"/>
</dbReference>
<dbReference type="InterPro" id="IPR050194">
    <property type="entry name" value="Glycosyltransferase_grp1"/>
</dbReference>
<name>A0A6N6MDQ5_9FLAO</name>
<proteinExistence type="predicted"/>
<sequence length="344" mass="38620">MKILVLFTKLTGYWMACMQHDAGRAGNTYLVFRKAPSPEAPFQIDSTKKINIQNADNLTTDALLQSVNKFQPDLIYVAGWTDKRYLKIAKAFKKQGTPVITGMDNQWLGSPKQKIASFLSPLAIKPYFSNIWVAGLPQYYYAKKLGFSASRILTGLYCADENLFKNISQTKHLNQFIFIGRLVEHKGLKLFFKVLEDLIDEEKFNFKVHIIGNGPLSSSIPDHQNIKHTAFVSPEALPKLLENSGTFILPSLYEAWGVVVHEAALAGLPIITTQETGAASQFVINNFNGSIYKAQDHQALKLLLLKYSDLTEQEYFTLSKNSKSLAHKINLEEWSAKINGVVNV</sequence>
<gene>
    <name evidence="2" type="ORF">F6U93_09635</name>
</gene>